<dbReference type="GO" id="GO:0016491">
    <property type="term" value="F:oxidoreductase activity"/>
    <property type="evidence" value="ECO:0007669"/>
    <property type="project" value="UniProtKB-KW"/>
</dbReference>
<dbReference type="GO" id="GO:0008168">
    <property type="term" value="F:methyltransferase activity"/>
    <property type="evidence" value="ECO:0007669"/>
    <property type="project" value="UniProtKB-KW"/>
</dbReference>
<evidence type="ECO:0000256" key="1">
    <source>
        <dbReference type="ARBA" id="ARBA00023002"/>
    </source>
</evidence>
<reference evidence="4" key="1">
    <citation type="submission" date="2023-06" db="EMBL/GenBank/DDBJ databases">
        <title>Survivors Of The Sea: Transcriptome response of Skeletonema marinoi to long-term dormancy.</title>
        <authorList>
            <person name="Pinder M.I.M."/>
            <person name="Kourtchenko O."/>
            <person name="Robertson E.K."/>
            <person name="Larsson T."/>
            <person name="Maumus F."/>
            <person name="Osuna-Cruz C.M."/>
            <person name="Vancaester E."/>
            <person name="Stenow R."/>
            <person name="Vandepoele K."/>
            <person name="Ploug H."/>
            <person name="Bruchert V."/>
            <person name="Godhe A."/>
            <person name="Topel M."/>
        </authorList>
    </citation>
    <scope>NUCLEOTIDE SEQUENCE</scope>
    <source>
        <strain evidence="4">R05AC</strain>
    </source>
</reference>
<dbReference type="EMBL" id="JATAAI010000012">
    <property type="protein sequence ID" value="KAK1741981.1"/>
    <property type="molecule type" value="Genomic_DNA"/>
</dbReference>
<dbReference type="Gene3D" id="3.60.130.10">
    <property type="entry name" value="Clavaminate synthase-like"/>
    <property type="match status" value="1"/>
</dbReference>
<keyword evidence="2" id="KW-0045">Antibiotic biosynthesis</keyword>
<dbReference type="GO" id="GO:0017000">
    <property type="term" value="P:antibiotic biosynthetic process"/>
    <property type="evidence" value="ECO:0007669"/>
    <property type="project" value="UniProtKB-KW"/>
</dbReference>
<dbReference type="PANTHER" id="PTHR10696:SF56">
    <property type="entry name" value="TAUD_TFDA-LIKE DOMAIN-CONTAINING PROTEIN"/>
    <property type="match status" value="1"/>
</dbReference>
<dbReference type="InterPro" id="IPR029063">
    <property type="entry name" value="SAM-dependent_MTases_sf"/>
</dbReference>
<accession>A0AAD8Y8X4</accession>
<proteinExistence type="predicted"/>
<keyword evidence="1" id="KW-0560">Oxidoreductase</keyword>
<dbReference type="InterPro" id="IPR042098">
    <property type="entry name" value="TauD-like_sf"/>
</dbReference>
<keyword evidence="4" id="KW-0489">Methyltransferase</keyword>
<dbReference type="Pfam" id="PF02668">
    <property type="entry name" value="TauD"/>
    <property type="match status" value="1"/>
</dbReference>
<comment type="caution">
    <text evidence="4">The sequence shown here is derived from an EMBL/GenBank/DDBJ whole genome shotgun (WGS) entry which is preliminary data.</text>
</comment>
<protein>
    <submittedName>
        <fullName evidence="4">Methyltransferase domain-containing protein</fullName>
    </submittedName>
</protein>
<dbReference type="Proteomes" id="UP001224775">
    <property type="component" value="Unassembled WGS sequence"/>
</dbReference>
<keyword evidence="5" id="KW-1185">Reference proteome</keyword>
<dbReference type="GO" id="GO:0032259">
    <property type="term" value="P:methylation"/>
    <property type="evidence" value="ECO:0007669"/>
    <property type="project" value="UniProtKB-KW"/>
</dbReference>
<keyword evidence="4" id="KW-0808">Transferase</keyword>
<organism evidence="4 5">
    <name type="scientific">Skeletonema marinoi</name>
    <dbReference type="NCBI Taxonomy" id="267567"/>
    <lineage>
        <taxon>Eukaryota</taxon>
        <taxon>Sar</taxon>
        <taxon>Stramenopiles</taxon>
        <taxon>Ochrophyta</taxon>
        <taxon>Bacillariophyta</taxon>
        <taxon>Coscinodiscophyceae</taxon>
        <taxon>Thalassiosirophycidae</taxon>
        <taxon>Thalassiosirales</taxon>
        <taxon>Skeletonemataceae</taxon>
        <taxon>Skeletonema</taxon>
        <taxon>Skeletonema marinoi-dohrnii complex</taxon>
    </lineage>
</organism>
<feature type="domain" description="TauD/TfdA-like" evidence="3">
    <location>
        <begin position="226"/>
        <end position="491"/>
    </location>
</feature>
<dbReference type="InterPro" id="IPR050411">
    <property type="entry name" value="AlphaKG_dependent_hydroxylases"/>
</dbReference>
<name>A0AAD8Y8X4_9STRA</name>
<dbReference type="Gene3D" id="3.40.50.150">
    <property type="entry name" value="Vaccinia Virus protein VP39"/>
    <property type="match status" value="1"/>
</dbReference>
<dbReference type="SUPFAM" id="SSF53335">
    <property type="entry name" value="S-adenosyl-L-methionine-dependent methyltransferases"/>
    <property type="match status" value="1"/>
</dbReference>
<dbReference type="InterPro" id="IPR003819">
    <property type="entry name" value="TauD/TfdA-like"/>
</dbReference>
<evidence type="ECO:0000313" key="4">
    <source>
        <dbReference type="EMBL" id="KAK1741981.1"/>
    </source>
</evidence>
<dbReference type="SUPFAM" id="SSF51197">
    <property type="entry name" value="Clavaminate synthase-like"/>
    <property type="match status" value="1"/>
</dbReference>
<sequence length="522" mass="58008">MSITAMNQTFEDVHALLKPGGHFVFSVTHPFMASHSSAAFGFQGSGNESAYFSMRDKCMEGHIGTIDGEKLNVRMHFKTIEDYINAATSHGFEIVDFTEARVRAEDMVSNVPFFSSVNGYPLHMVIKLRKPMSTNDSASLGSMNTLDLLPKKLNWPRTVTNNVENSLVMWIPTDVNTELIAASLQVYEKGISVDDLDIGNDIDSPPSRKVRDLFSATNEFGISIRSRLLHETGAVIVKGLDMTALGGVEQLDKMTVCSKIAYFILSEHIGTVDATARGKLFDVKSANMDAMSKSNDNVLFSVSDTEAGWHTDGASKDRVYDVVSLLCISPASEGGKFRISNACDVYDELNRALPKFLLYELTRPIPRDILENGGGKGTDGAATALSRSAAILAMRIKYNSYPIYVVEGDRMRFRYMRHWIETGHEKTFWKVPTLLKIAMDVLDDHLDDACCFHQALERGDMIFANNAIIAHARDQFKNDPDAPPRHKVRAWIQVQKAAILHDENSFATTDKNVSVNSNLAYR</sequence>
<gene>
    <name evidence="4" type="ORF">QTG54_007554</name>
</gene>
<evidence type="ECO:0000256" key="2">
    <source>
        <dbReference type="ARBA" id="ARBA00023194"/>
    </source>
</evidence>
<dbReference type="PANTHER" id="PTHR10696">
    <property type="entry name" value="GAMMA-BUTYROBETAINE HYDROXYLASE-RELATED"/>
    <property type="match status" value="1"/>
</dbReference>
<evidence type="ECO:0000259" key="3">
    <source>
        <dbReference type="Pfam" id="PF02668"/>
    </source>
</evidence>
<dbReference type="AlphaFoldDB" id="A0AAD8Y8X4"/>
<evidence type="ECO:0000313" key="5">
    <source>
        <dbReference type="Proteomes" id="UP001224775"/>
    </source>
</evidence>